<evidence type="ECO:0000313" key="2">
    <source>
        <dbReference type="EMBL" id="ACV06681.1"/>
    </source>
</evidence>
<dbReference type="InterPro" id="IPR011703">
    <property type="entry name" value="ATPase_AAA-3"/>
</dbReference>
<organism evidence="2 3">
    <name type="scientific">Kytococcus sedentarius (strain ATCC 14392 / DSM 20547 / JCM 11482 / CCUG 33030 / NBRC 15357 / NCTC 11040 / CCM 314 / 541)</name>
    <name type="common">Micrococcus sedentarius</name>
    <dbReference type="NCBI Taxonomy" id="478801"/>
    <lineage>
        <taxon>Bacteria</taxon>
        <taxon>Bacillati</taxon>
        <taxon>Actinomycetota</taxon>
        <taxon>Actinomycetes</taxon>
        <taxon>Micrococcales</taxon>
        <taxon>Kytococcaceae</taxon>
        <taxon>Kytococcus</taxon>
    </lineage>
</organism>
<dbReference type="PIRSF" id="PIRSF002849">
    <property type="entry name" value="AAA_ATPase_chaperone_MoxR_prd"/>
    <property type="match status" value="1"/>
</dbReference>
<dbReference type="InterPro" id="IPR041628">
    <property type="entry name" value="ChlI/MoxR_AAA_lid"/>
</dbReference>
<proteinExistence type="predicted"/>
<dbReference type="Gene3D" id="3.40.50.300">
    <property type="entry name" value="P-loop containing nucleotide triphosphate hydrolases"/>
    <property type="match status" value="1"/>
</dbReference>
<dbReference type="Gene3D" id="1.10.8.80">
    <property type="entry name" value="Magnesium chelatase subunit I, C-Terminal domain"/>
    <property type="match status" value="1"/>
</dbReference>
<sequence>MSTPFPSRSVSDVRAGADALRRAVSSVVHLNEEVLDTVLVTLLSGGHLLLHDVPGVGKTTLARALATASGGSVGRIQFTPDLLPGDVTGVSVWRADRSEFEFHPGPVFANVVVADEINRASPKTQSALLEAMAEHNVTVDGVTRPLPQPFLVMATQNPIEMEGTYALPEAQRDRFTCETSLGYPTREAEMAMLGEQTGDDPLAQLRPVMSVDDLHSLVAAARQVHASEGLRGYVVDLVAATRHSPDVVLGASPRSSVHLLRAATAHAALQGRDAATPDDVQRVAPWTLPHRLIVEHDVDSTELVRRILGSVQVHRTGA</sequence>
<dbReference type="AlphaFoldDB" id="C7NIP3"/>
<dbReference type="RefSeq" id="WP_015779626.1">
    <property type="nucleotide sequence ID" value="NC_013169.1"/>
</dbReference>
<dbReference type="InterPro" id="IPR027417">
    <property type="entry name" value="P-loop_NTPase"/>
</dbReference>
<dbReference type="CDD" id="cd00009">
    <property type="entry name" value="AAA"/>
    <property type="match status" value="1"/>
</dbReference>
<dbReference type="EMBL" id="CP001686">
    <property type="protein sequence ID" value="ACV06681.1"/>
    <property type="molecule type" value="Genomic_DNA"/>
</dbReference>
<dbReference type="STRING" id="478801.Ksed_16660"/>
<evidence type="ECO:0000259" key="1">
    <source>
        <dbReference type="SMART" id="SM00382"/>
    </source>
</evidence>
<name>C7NIP3_KYTSD</name>
<dbReference type="KEGG" id="kse:Ksed_16660"/>
<dbReference type="SMART" id="SM00382">
    <property type="entry name" value="AAA"/>
    <property type="match status" value="1"/>
</dbReference>
<evidence type="ECO:0000313" key="3">
    <source>
        <dbReference type="Proteomes" id="UP000006666"/>
    </source>
</evidence>
<dbReference type="Pfam" id="PF17863">
    <property type="entry name" value="AAA_lid_2"/>
    <property type="match status" value="1"/>
</dbReference>
<dbReference type="InterPro" id="IPR050764">
    <property type="entry name" value="CbbQ/NirQ/NorQ/GpvN"/>
</dbReference>
<keyword evidence="3" id="KW-1185">Reference proteome</keyword>
<reference evidence="2 3" key="1">
    <citation type="journal article" date="2009" name="Stand. Genomic Sci.">
        <title>Complete genome sequence of Kytococcus sedentarius type strain (541).</title>
        <authorList>
            <person name="Sims D."/>
            <person name="Brettin T."/>
            <person name="Detter J.C."/>
            <person name="Han C."/>
            <person name="Lapidus A."/>
            <person name="Copeland A."/>
            <person name="Glavina Del Rio T."/>
            <person name="Nolan M."/>
            <person name="Chen F."/>
            <person name="Lucas S."/>
            <person name="Tice H."/>
            <person name="Cheng J.F."/>
            <person name="Bruce D."/>
            <person name="Goodwin L."/>
            <person name="Pitluck S."/>
            <person name="Ovchinnikova G."/>
            <person name="Pati A."/>
            <person name="Ivanova N."/>
            <person name="Mavrommatis K."/>
            <person name="Chen A."/>
            <person name="Palaniappan K."/>
            <person name="D'haeseleer P."/>
            <person name="Chain P."/>
            <person name="Bristow J."/>
            <person name="Eisen J.A."/>
            <person name="Markowitz V."/>
            <person name="Hugenholtz P."/>
            <person name="Schneider S."/>
            <person name="Goker M."/>
            <person name="Pukall R."/>
            <person name="Kyrpides N.C."/>
            <person name="Klenk H.P."/>
        </authorList>
    </citation>
    <scope>NUCLEOTIDE SEQUENCE [LARGE SCALE GENOMIC DNA]</scope>
    <source>
        <strain evidence="3">ATCC 14392 / DSM 20547 / JCM 11482 / CCUG 33030 / NBRC 15357 / NCTC 11040 / CCM 314 / 541</strain>
    </source>
</reference>
<dbReference type="eggNOG" id="COG0714">
    <property type="taxonomic scope" value="Bacteria"/>
</dbReference>
<protein>
    <submittedName>
        <fullName evidence="2">MoxR-like ATPase</fullName>
    </submittedName>
</protein>
<dbReference type="PANTHER" id="PTHR42759:SF5">
    <property type="entry name" value="METHANOL DEHYDROGENASE REGULATOR"/>
    <property type="match status" value="1"/>
</dbReference>
<accession>C7NIP3</accession>
<gene>
    <name evidence="2" type="ordered locus">Ksed_16660</name>
</gene>
<dbReference type="InterPro" id="IPR003593">
    <property type="entry name" value="AAA+_ATPase"/>
</dbReference>
<dbReference type="PANTHER" id="PTHR42759">
    <property type="entry name" value="MOXR FAMILY PROTEIN"/>
    <property type="match status" value="1"/>
</dbReference>
<dbReference type="GO" id="GO:0005524">
    <property type="term" value="F:ATP binding"/>
    <property type="evidence" value="ECO:0007669"/>
    <property type="project" value="InterPro"/>
</dbReference>
<dbReference type="SUPFAM" id="SSF52540">
    <property type="entry name" value="P-loop containing nucleoside triphosphate hydrolases"/>
    <property type="match status" value="1"/>
</dbReference>
<feature type="domain" description="AAA+ ATPase" evidence="1">
    <location>
        <begin position="44"/>
        <end position="185"/>
    </location>
</feature>
<dbReference type="Pfam" id="PF07726">
    <property type="entry name" value="AAA_3"/>
    <property type="match status" value="1"/>
</dbReference>
<dbReference type="Proteomes" id="UP000006666">
    <property type="component" value="Chromosome"/>
</dbReference>
<dbReference type="GO" id="GO:0016887">
    <property type="term" value="F:ATP hydrolysis activity"/>
    <property type="evidence" value="ECO:0007669"/>
    <property type="project" value="InterPro"/>
</dbReference>
<dbReference type="HOGENOM" id="CLU_034716_2_2_11"/>